<evidence type="ECO:0000259" key="1">
    <source>
        <dbReference type="Pfam" id="PF10145"/>
    </source>
</evidence>
<accession>A0A1H4XZ40</accession>
<dbReference type="EMBL" id="FNSC01000001">
    <property type="protein sequence ID" value="SED10909.1"/>
    <property type="molecule type" value="Genomic_DNA"/>
</dbReference>
<name>A0A1H4XZ40_PSEAG</name>
<dbReference type="Pfam" id="PF10145">
    <property type="entry name" value="PhageMin_Tail"/>
    <property type="match status" value="1"/>
</dbReference>
<dbReference type="STRING" id="53406.SAMN05421553_2045"/>
<gene>
    <name evidence="2" type="ORF">SAMN05421553_2045</name>
</gene>
<evidence type="ECO:0000313" key="2">
    <source>
        <dbReference type="EMBL" id="SED10909.1"/>
    </source>
</evidence>
<dbReference type="AlphaFoldDB" id="A0A1H4XZ40"/>
<dbReference type="OrthoDB" id="5462215at2"/>
<proteinExistence type="predicted"/>
<dbReference type="RefSeq" id="WP_090379927.1">
    <property type="nucleotide sequence ID" value="NZ_FNSC01000001.1"/>
</dbReference>
<feature type="domain" description="Phage tail tape measure protein" evidence="1">
    <location>
        <begin position="217"/>
        <end position="412"/>
    </location>
</feature>
<organism evidence="2 3">
    <name type="scientific">Pseudomonas anguilliseptica</name>
    <dbReference type="NCBI Taxonomy" id="53406"/>
    <lineage>
        <taxon>Bacteria</taxon>
        <taxon>Pseudomonadati</taxon>
        <taxon>Pseudomonadota</taxon>
        <taxon>Gammaproteobacteria</taxon>
        <taxon>Pseudomonadales</taxon>
        <taxon>Pseudomonadaceae</taxon>
        <taxon>Pseudomonas</taxon>
    </lineage>
</organism>
<dbReference type="InterPro" id="IPR010090">
    <property type="entry name" value="Phage_tape_meas"/>
</dbReference>
<evidence type="ECO:0000313" key="3">
    <source>
        <dbReference type="Proteomes" id="UP000242849"/>
    </source>
</evidence>
<sequence>MSSDLRVALRIQANSGNSRREVQALERDLRKAGKDGAKALGDEAGKAGVARTRTAQTGAASYRIVRQVMRDAASQGAGVFRQDVMKTQAELKQLGQVGRQAGREAKAELVKADREGVQPLARSVDKAETSLRRLAQNGGRHLRALKTVAATVRTEFDRLKSFGSSTMGQLAGFGVGVGVASGLTGSARLDRQLIRTQQTAGMSVAERGEWCGEQWRLAKDYGVEREQVQVGFDTLIASGLSYPQAKNSAGAIAQATAVTGADSGILAKALVSGANAYDIDLSQPKAAYDLLQKMIVAGRLGNAELENLADIFPKVGGDAKKAGMSMAQSLSFVETLSLIELAPDRLGTLAQSTLRMFTNGAYREDVTDKTGVEFFKGGKTRNAQDVFVDLQRKYKTLKSDEERAKFMSVVFGKMDQDTQKGVNAFMTGNRLDKFAASTGDIDNAKGVIEKDLADNLSSSTAVGSRMKATLGEAIDRMAQPLNKGFADMGSYLLDDLNLSGEQMLAGGVAAGVGGYYAGRSAKAGAGALLNKFIGGPDTLKNLAVGKVLEEATGVNSVFVTNWPAGFGGSMPGVDMPGRKQPGGKPGGGWSPLLAWAGLGLTAMQLGGSTGQSSDAERLAMVPRNKLLNDGQQAYQAAFYRNRMELDNQTPTGQPYAERQTWLNDSARRLAQDETGLTSYGSPVAGAQGWAAGVANRLTSAALVPPGQGAAPGAAESRLAALLSKPLVVEVRTDSHMFTAEVERRTDIQMRRGQ</sequence>
<protein>
    <submittedName>
        <fullName evidence="2">Phage-related minor tail protein</fullName>
    </submittedName>
</protein>
<reference evidence="3" key="1">
    <citation type="submission" date="2016-10" db="EMBL/GenBank/DDBJ databases">
        <authorList>
            <person name="Varghese N."/>
            <person name="Submissions S."/>
        </authorList>
    </citation>
    <scope>NUCLEOTIDE SEQUENCE [LARGE SCALE GENOMIC DNA]</scope>
    <source>
        <strain evidence="3">DSM 12111</strain>
    </source>
</reference>
<keyword evidence="3" id="KW-1185">Reference proteome</keyword>
<dbReference type="Proteomes" id="UP000242849">
    <property type="component" value="Unassembled WGS sequence"/>
</dbReference>